<reference evidence="2" key="1">
    <citation type="submission" date="2019-11" db="UniProtKB">
        <authorList>
            <consortium name="WormBaseParasite"/>
        </authorList>
    </citation>
    <scope>IDENTIFICATION</scope>
</reference>
<dbReference type="PROSITE" id="PS51912">
    <property type="entry name" value="DMAP1_BIND"/>
    <property type="match status" value="1"/>
</dbReference>
<evidence type="ECO:0000259" key="1">
    <source>
        <dbReference type="PROSITE" id="PS51912"/>
    </source>
</evidence>
<organism evidence="2">
    <name type="scientific">Mesocestoides corti</name>
    <name type="common">Flatworm</name>
    <dbReference type="NCBI Taxonomy" id="53468"/>
    <lineage>
        <taxon>Eukaryota</taxon>
        <taxon>Metazoa</taxon>
        <taxon>Spiralia</taxon>
        <taxon>Lophotrochozoa</taxon>
        <taxon>Platyhelminthes</taxon>
        <taxon>Cestoda</taxon>
        <taxon>Eucestoda</taxon>
        <taxon>Cyclophyllidea</taxon>
        <taxon>Mesocestoididae</taxon>
        <taxon>Mesocestoides</taxon>
    </lineage>
</organism>
<name>A0A5K3G0L6_MESCO</name>
<accession>A0A5K3G0L6</accession>
<evidence type="ECO:0000313" key="2">
    <source>
        <dbReference type="WBParaSite" id="MCU_013599-RA"/>
    </source>
</evidence>
<dbReference type="Pfam" id="PF06464">
    <property type="entry name" value="DMAP_binding"/>
    <property type="match status" value="1"/>
</dbReference>
<dbReference type="InterPro" id="IPR010506">
    <property type="entry name" value="DMAP1-bd"/>
</dbReference>
<proteinExistence type="predicted"/>
<dbReference type="AlphaFoldDB" id="A0A5K3G0L6"/>
<sequence>MGEVDLIGFDADLRKKLAELDLELAEGDITEKGYQKKKAKIIEQFRKQHCQRKFTKFFLVSSFAREFHVNSP</sequence>
<dbReference type="WBParaSite" id="MCU_013599-RA">
    <property type="protein sequence ID" value="MCU_013599-RA"/>
    <property type="gene ID" value="MCU_013599"/>
</dbReference>
<protein>
    <submittedName>
        <fullName evidence="2">DMAP-interaction domain-containing protein</fullName>
    </submittedName>
</protein>
<feature type="domain" description="DMAP1-binding" evidence="1">
    <location>
        <begin position="5"/>
        <end position="72"/>
    </location>
</feature>